<keyword evidence="3" id="KW-1185">Reference proteome</keyword>
<feature type="transmembrane region" description="Helical" evidence="1">
    <location>
        <begin position="369"/>
        <end position="393"/>
    </location>
</feature>
<keyword evidence="1" id="KW-1133">Transmembrane helix</keyword>
<evidence type="ECO:0000256" key="1">
    <source>
        <dbReference type="SAM" id="Phobius"/>
    </source>
</evidence>
<keyword evidence="1" id="KW-0812">Transmembrane</keyword>
<dbReference type="EMBL" id="JACDZE010000001">
    <property type="protein sequence ID" value="MBA5629619.1"/>
    <property type="molecule type" value="Genomic_DNA"/>
</dbReference>
<protein>
    <submittedName>
        <fullName evidence="2">DUF3667 domain-containing protein</fullName>
    </submittedName>
</protein>
<feature type="transmembrane region" description="Helical" evidence="1">
    <location>
        <begin position="294"/>
        <end position="316"/>
    </location>
</feature>
<feature type="transmembrane region" description="Helical" evidence="1">
    <location>
        <begin position="86"/>
        <end position="103"/>
    </location>
</feature>
<dbReference type="RefSeq" id="WP_182043166.1">
    <property type="nucleotide sequence ID" value="NZ_JACDZE010000001.1"/>
</dbReference>
<accession>A0A838ZSE6</accession>
<feature type="transmembrane region" description="Helical" evidence="1">
    <location>
        <begin position="328"/>
        <end position="349"/>
    </location>
</feature>
<proteinExistence type="predicted"/>
<dbReference type="Pfam" id="PF12412">
    <property type="entry name" value="DUF3667"/>
    <property type="match status" value="1"/>
</dbReference>
<comment type="caution">
    <text evidence="2">The sequence shown here is derived from an EMBL/GenBank/DDBJ whole genome shotgun (WGS) entry which is preliminary data.</text>
</comment>
<dbReference type="InterPro" id="IPR022134">
    <property type="entry name" value="DUF3667"/>
</dbReference>
<dbReference type="Proteomes" id="UP000552241">
    <property type="component" value="Unassembled WGS sequence"/>
</dbReference>
<gene>
    <name evidence="2" type="ORF">HU137_07535</name>
</gene>
<sequence>MSHHQLRKEKNCLNCGETVEQRFCPKCGQENSINRPSFHYLFTHFAEDFVHYDSGFWKTMKTLFFRPGKIIRDYLDGKRKTYMPPVKLYIFVSFAAFFLPYLLPDFEHENTENYIQNAITQEDEFEGIEVKTGVFAKSVKELDSIQNSLPPNQKIPELEYDIFKGTLAGIGLNENQTDSVAVLVGKSVDDRLFSKNGINIGPYKNVRTVEQLDSIDNNLSEKNKPGWASKKLMRKIVEIRHRHYEENENLWKKGWETFVQNLPKALFFYLPIFAFLLWLIHGKKKWLYYDHGVFTLYYFSFLLFLITLNIILDWIFGGISMLIPSWSVFFDFIIISLFVISAIYSFFYFFRAHSKVYLENKAVSRMKGFVLFGMNFFLFIMVLMIYSLITFLIV</sequence>
<name>A0A838ZSE6_9FLAO</name>
<reference evidence="2 3" key="1">
    <citation type="submission" date="2020-07" db="EMBL/GenBank/DDBJ databases">
        <title>Moheibacter lacus sp. nov., a member of the family Flavobacteriaceae isolated from freshwater lake sediment.</title>
        <authorList>
            <person name="Liu Y."/>
        </authorList>
    </citation>
    <scope>NUCLEOTIDE SEQUENCE [LARGE SCALE GENOMIC DNA]</scope>
    <source>
        <strain evidence="2 3">BDHS18</strain>
    </source>
</reference>
<dbReference type="AlphaFoldDB" id="A0A838ZSE6"/>
<evidence type="ECO:0000313" key="3">
    <source>
        <dbReference type="Proteomes" id="UP000552241"/>
    </source>
</evidence>
<organism evidence="2 3">
    <name type="scientific">Moheibacter lacus</name>
    <dbReference type="NCBI Taxonomy" id="2745851"/>
    <lineage>
        <taxon>Bacteria</taxon>
        <taxon>Pseudomonadati</taxon>
        <taxon>Bacteroidota</taxon>
        <taxon>Flavobacteriia</taxon>
        <taxon>Flavobacteriales</taxon>
        <taxon>Weeksellaceae</taxon>
        <taxon>Moheibacter</taxon>
    </lineage>
</organism>
<feature type="transmembrane region" description="Helical" evidence="1">
    <location>
        <begin position="265"/>
        <end position="282"/>
    </location>
</feature>
<evidence type="ECO:0000313" key="2">
    <source>
        <dbReference type="EMBL" id="MBA5629619.1"/>
    </source>
</evidence>
<keyword evidence="1" id="KW-0472">Membrane</keyword>